<dbReference type="SUPFAM" id="SSF103473">
    <property type="entry name" value="MFS general substrate transporter"/>
    <property type="match status" value="1"/>
</dbReference>
<evidence type="ECO:0000256" key="2">
    <source>
        <dbReference type="ARBA" id="ARBA00022448"/>
    </source>
</evidence>
<feature type="transmembrane region" description="Helical" evidence="9">
    <location>
        <begin position="150"/>
        <end position="170"/>
    </location>
</feature>
<feature type="domain" description="Major facilitator superfamily (MFS) profile" evidence="10">
    <location>
        <begin position="1"/>
        <end position="177"/>
    </location>
</feature>
<evidence type="ECO:0000256" key="4">
    <source>
        <dbReference type="ARBA" id="ARBA00022692"/>
    </source>
</evidence>
<dbReference type="Pfam" id="PF07690">
    <property type="entry name" value="MFS_1"/>
    <property type="match status" value="1"/>
</dbReference>
<evidence type="ECO:0000256" key="7">
    <source>
        <dbReference type="ARBA" id="ARBA00038075"/>
    </source>
</evidence>
<evidence type="ECO:0000256" key="8">
    <source>
        <dbReference type="ARBA" id="ARBA00040914"/>
    </source>
</evidence>
<proteinExistence type="inferred from homology"/>
<evidence type="ECO:0000256" key="9">
    <source>
        <dbReference type="SAM" id="Phobius"/>
    </source>
</evidence>
<dbReference type="RefSeq" id="WP_126598302.1">
    <property type="nucleotide sequence ID" value="NZ_BIFQ01000001.1"/>
</dbReference>
<dbReference type="Gene3D" id="1.20.1250.20">
    <property type="entry name" value="MFS general substrate transporter like domains"/>
    <property type="match status" value="1"/>
</dbReference>
<dbReference type="PANTHER" id="PTHR23513:SF9">
    <property type="entry name" value="ENTEROBACTIN EXPORTER ENTS"/>
    <property type="match status" value="1"/>
</dbReference>
<dbReference type="EMBL" id="BIFQ01000001">
    <property type="protein sequence ID" value="GCE07219.1"/>
    <property type="molecule type" value="Genomic_DNA"/>
</dbReference>
<dbReference type="Proteomes" id="UP000287224">
    <property type="component" value="Unassembled WGS sequence"/>
</dbReference>
<comment type="caution">
    <text evidence="11">The sequence shown here is derived from an EMBL/GenBank/DDBJ whole genome shotgun (WGS) entry which is preliminary data.</text>
</comment>
<dbReference type="AlphaFoldDB" id="A0A401ZK50"/>
<keyword evidence="2" id="KW-0813">Transport</keyword>
<dbReference type="OrthoDB" id="144362at2"/>
<keyword evidence="6 9" id="KW-0472">Membrane</keyword>
<evidence type="ECO:0000256" key="1">
    <source>
        <dbReference type="ARBA" id="ARBA00004651"/>
    </source>
</evidence>
<dbReference type="InterPro" id="IPR011701">
    <property type="entry name" value="MFS"/>
</dbReference>
<accession>A0A401ZK50</accession>
<evidence type="ECO:0000256" key="3">
    <source>
        <dbReference type="ARBA" id="ARBA00022475"/>
    </source>
</evidence>
<sequence>MVFTVASMGVAAPVIVALPKLVANHYHTGVWLLGAYVTMRAIGSMLAMFYVGQVPRVRHRGILVYLTSILSSIGVVGLGFFNVPIAAMMLGVFMGFFGGLADTWWPILLQEYVPADKLGRVNSVDMIGASLLWPLAFVLVGTLSDAMEPGWVFIVAGLFSTVLRVGALSVRDIRQLN</sequence>
<gene>
    <name evidence="11" type="ORF">KDAU_45480</name>
</gene>
<keyword evidence="12" id="KW-1185">Reference proteome</keyword>
<dbReference type="InterPro" id="IPR020846">
    <property type="entry name" value="MFS_dom"/>
</dbReference>
<keyword evidence="5 9" id="KW-1133">Transmembrane helix</keyword>
<feature type="transmembrane region" description="Helical" evidence="9">
    <location>
        <begin position="63"/>
        <end position="81"/>
    </location>
</feature>
<dbReference type="PANTHER" id="PTHR23513">
    <property type="entry name" value="INTEGRAL MEMBRANE EFFLUX PROTEIN-RELATED"/>
    <property type="match status" value="1"/>
</dbReference>
<comment type="subcellular location">
    <subcellularLocation>
        <location evidence="1">Cell membrane</location>
        <topology evidence="1">Multi-pass membrane protein</topology>
    </subcellularLocation>
</comment>
<evidence type="ECO:0000313" key="11">
    <source>
        <dbReference type="EMBL" id="GCE07219.1"/>
    </source>
</evidence>
<evidence type="ECO:0000256" key="5">
    <source>
        <dbReference type="ARBA" id="ARBA00022989"/>
    </source>
</evidence>
<reference evidence="12" key="1">
    <citation type="submission" date="2018-12" db="EMBL/GenBank/DDBJ databases">
        <title>Tengunoibacter tsumagoiensis gen. nov., sp. nov., Dictyobacter kobayashii sp. nov., D. alpinus sp. nov., and D. joshuensis sp. nov. and description of Dictyobacteraceae fam. nov. within the order Ktedonobacterales isolated from Tengu-no-mugimeshi.</title>
        <authorList>
            <person name="Wang C.M."/>
            <person name="Zheng Y."/>
            <person name="Sakai Y."/>
            <person name="Toyoda A."/>
            <person name="Minakuchi Y."/>
            <person name="Abe K."/>
            <person name="Yokota A."/>
            <person name="Yabe S."/>
        </authorList>
    </citation>
    <scope>NUCLEOTIDE SEQUENCE [LARGE SCALE GENOMIC DNA]</scope>
    <source>
        <strain evidence="12">S-27</strain>
    </source>
</reference>
<comment type="similarity">
    <text evidence="7">Belongs to the major facilitator superfamily. Drug:H(+) antiporter-3 (DHA3) (TC 2.A.1.21) family.</text>
</comment>
<dbReference type="GO" id="GO:0022857">
    <property type="term" value="F:transmembrane transporter activity"/>
    <property type="evidence" value="ECO:0007669"/>
    <property type="project" value="InterPro"/>
</dbReference>
<evidence type="ECO:0000259" key="10">
    <source>
        <dbReference type="PROSITE" id="PS50850"/>
    </source>
</evidence>
<name>A0A401ZK50_9CHLR</name>
<dbReference type="GO" id="GO:0005886">
    <property type="term" value="C:plasma membrane"/>
    <property type="evidence" value="ECO:0007669"/>
    <property type="project" value="UniProtKB-SubCell"/>
</dbReference>
<feature type="transmembrane region" description="Helical" evidence="9">
    <location>
        <begin position="126"/>
        <end position="144"/>
    </location>
</feature>
<dbReference type="PROSITE" id="PS50850">
    <property type="entry name" value="MFS"/>
    <property type="match status" value="1"/>
</dbReference>
<keyword evidence="3" id="KW-1003">Cell membrane</keyword>
<feature type="transmembrane region" description="Helical" evidence="9">
    <location>
        <begin position="33"/>
        <end position="51"/>
    </location>
</feature>
<evidence type="ECO:0000256" key="6">
    <source>
        <dbReference type="ARBA" id="ARBA00023136"/>
    </source>
</evidence>
<evidence type="ECO:0000313" key="12">
    <source>
        <dbReference type="Proteomes" id="UP000287224"/>
    </source>
</evidence>
<feature type="transmembrane region" description="Helical" evidence="9">
    <location>
        <begin position="87"/>
        <end position="105"/>
    </location>
</feature>
<organism evidence="11 12">
    <name type="scientific">Dictyobacter aurantiacus</name>
    <dbReference type="NCBI Taxonomy" id="1936993"/>
    <lineage>
        <taxon>Bacteria</taxon>
        <taxon>Bacillati</taxon>
        <taxon>Chloroflexota</taxon>
        <taxon>Ktedonobacteria</taxon>
        <taxon>Ktedonobacterales</taxon>
        <taxon>Dictyobacteraceae</taxon>
        <taxon>Dictyobacter</taxon>
    </lineage>
</organism>
<protein>
    <recommendedName>
        <fullName evidence="8">Multidrug efflux pump Tap</fullName>
    </recommendedName>
</protein>
<keyword evidence="4 9" id="KW-0812">Transmembrane</keyword>
<dbReference type="InterPro" id="IPR036259">
    <property type="entry name" value="MFS_trans_sf"/>
</dbReference>